<proteinExistence type="predicted"/>
<feature type="signal peptide" evidence="1">
    <location>
        <begin position="1"/>
        <end position="24"/>
    </location>
</feature>
<comment type="caution">
    <text evidence="2">The sequence shown here is derived from an EMBL/GenBank/DDBJ whole genome shotgun (WGS) entry which is preliminary data.</text>
</comment>
<sequence length="472" mass="53098">MKTNLYKLVSFYLFIGLLAVSCQNQDEIFFDPSAEAPVIGKLSLNQEQLQYGGSVRLNVEVTDADALSHVEIRLVANQAVLYSKTLPGNNQKTLKVEEEIEVPFGRLCGEQLASLEVVATNKNVKTAEQSFEIALERPDFAQLYLVVAETGEEIVLQRDESDPLAPYLYKATVDLPNNTNVFIYSQPEKKGMAWGFDASTNTCELASSRPVSLCDSQNTEERVKEVVFDAFSFEISPLKKEMTVNDVVFMLYKKNASDNDFVSNTLRAQNVSLTNGEEVRTELIDLEALKFDPDFFKLDGDKLIYTGQTGNVTLYMNTMYNFVFVESAENPLTTNVSYPEVLFVNGWGIGRPELWNYNPDWDFNNAVIFRKVSEDATRTVYSQTVIVSKWVQFKFYNQKDWGGEFSCPNITFEDDNFKAVEESGKPGNYNISTSMGDDTSYKSAVAKITFIVPKSGNATRFQSTILVESDLD</sequence>
<evidence type="ECO:0000256" key="1">
    <source>
        <dbReference type="SAM" id="SignalP"/>
    </source>
</evidence>
<keyword evidence="1" id="KW-0732">Signal</keyword>
<accession>A0A1Y4VGG6</accession>
<name>A0A1Y4VGG6_9BACE</name>
<dbReference type="RefSeq" id="WP_087318260.1">
    <property type="nucleotide sequence ID" value="NZ_JAHOJA010000038.1"/>
</dbReference>
<organism evidence="2 3">
    <name type="scientific">Bacteroides xylanisolvens</name>
    <dbReference type="NCBI Taxonomy" id="371601"/>
    <lineage>
        <taxon>Bacteria</taxon>
        <taxon>Pseudomonadati</taxon>
        <taxon>Bacteroidota</taxon>
        <taxon>Bacteroidia</taxon>
        <taxon>Bacteroidales</taxon>
        <taxon>Bacteroidaceae</taxon>
        <taxon>Bacteroides</taxon>
    </lineage>
</organism>
<feature type="chain" id="PRO_5013300203" evidence="1">
    <location>
        <begin position="25"/>
        <end position="472"/>
    </location>
</feature>
<reference evidence="3" key="1">
    <citation type="submission" date="2017-04" db="EMBL/GenBank/DDBJ databases">
        <title>Function of individual gut microbiota members based on whole genome sequencing of pure cultures obtained from chicken caecum.</title>
        <authorList>
            <person name="Medvecky M."/>
            <person name="Cejkova D."/>
            <person name="Polansky O."/>
            <person name="Karasova D."/>
            <person name="Kubasova T."/>
            <person name="Cizek A."/>
            <person name="Rychlik I."/>
        </authorList>
    </citation>
    <scope>NUCLEOTIDE SEQUENCE [LARGE SCALE GENOMIC DNA]</scope>
    <source>
        <strain evidence="3">An109</strain>
    </source>
</reference>
<dbReference type="PROSITE" id="PS51257">
    <property type="entry name" value="PROKAR_LIPOPROTEIN"/>
    <property type="match status" value="1"/>
</dbReference>
<dbReference type="EMBL" id="NFLW01000020">
    <property type="protein sequence ID" value="OUQ68346.1"/>
    <property type="molecule type" value="Genomic_DNA"/>
</dbReference>
<evidence type="ECO:0000313" key="2">
    <source>
        <dbReference type="EMBL" id="OUQ68346.1"/>
    </source>
</evidence>
<dbReference type="AlphaFoldDB" id="A0A1Y4VGG6"/>
<gene>
    <name evidence="2" type="ORF">B5E52_11375</name>
</gene>
<dbReference type="Proteomes" id="UP000196036">
    <property type="component" value="Unassembled WGS sequence"/>
</dbReference>
<evidence type="ECO:0000313" key="3">
    <source>
        <dbReference type="Proteomes" id="UP000196036"/>
    </source>
</evidence>
<protein>
    <submittedName>
        <fullName evidence="2">DUF5121 domain-containing protein</fullName>
    </submittedName>
</protein>